<protein>
    <recommendedName>
        <fullName evidence="3">Chromosome partitioning protein ParB</fullName>
    </recommendedName>
</protein>
<dbReference type="EMBL" id="RCTF01000003">
    <property type="protein sequence ID" value="RLP80479.1"/>
    <property type="molecule type" value="Genomic_DNA"/>
</dbReference>
<dbReference type="Gene3D" id="3.90.1530.10">
    <property type="entry name" value="Conserved hypothetical protein from pyrococcus furiosus pfu- 392566-001, ParB domain"/>
    <property type="match status" value="1"/>
</dbReference>
<reference evidence="1 2" key="1">
    <citation type="submission" date="2018-10" db="EMBL/GenBank/DDBJ databases">
        <title>Xanthobacter tagetidis genome sequencing and assembly.</title>
        <authorList>
            <person name="Maclea K.S."/>
            <person name="Goen A.E."/>
            <person name="Fatima S.A."/>
        </authorList>
    </citation>
    <scope>NUCLEOTIDE SEQUENCE [LARGE SCALE GENOMIC DNA]</scope>
    <source>
        <strain evidence="1 2">ATCC 700314</strain>
    </source>
</reference>
<dbReference type="OrthoDB" id="552416at2"/>
<accession>A0A3L7AJ98</accession>
<dbReference type="PIRSF" id="PIRSF029669">
    <property type="entry name" value="UCP029669"/>
    <property type="match status" value="1"/>
</dbReference>
<dbReference type="AlphaFoldDB" id="A0A3L7AJ98"/>
<dbReference type="InterPro" id="IPR016932">
    <property type="entry name" value="UCP029669"/>
</dbReference>
<proteinExistence type="predicted"/>
<dbReference type="CDD" id="cd16390">
    <property type="entry name" value="ParB_N_Srx_like"/>
    <property type="match status" value="1"/>
</dbReference>
<name>A0A3L7AJ98_9HYPH</name>
<evidence type="ECO:0008006" key="3">
    <source>
        <dbReference type="Google" id="ProtNLM"/>
    </source>
</evidence>
<dbReference type="SUPFAM" id="SSF110849">
    <property type="entry name" value="ParB/Sulfiredoxin"/>
    <property type="match status" value="1"/>
</dbReference>
<organism evidence="1 2">
    <name type="scientific">Xanthobacter tagetidis</name>
    <dbReference type="NCBI Taxonomy" id="60216"/>
    <lineage>
        <taxon>Bacteria</taxon>
        <taxon>Pseudomonadati</taxon>
        <taxon>Pseudomonadota</taxon>
        <taxon>Alphaproteobacteria</taxon>
        <taxon>Hyphomicrobiales</taxon>
        <taxon>Xanthobacteraceae</taxon>
        <taxon>Xanthobacter</taxon>
    </lineage>
</organism>
<keyword evidence="2" id="KW-1185">Reference proteome</keyword>
<dbReference type="RefSeq" id="WP_121622273.1">
    <property type="nucleotide sequence ID" value="NZ_JACIIW010000006.1"/>
</dbReference>
<dbReference type="Proteomes" id="UP000269692">
    <property type="component" value="Unassembled WGS sequence"/>
</dbReference>
<sequence length="203" mass="22901">MADDDGKNGRIEIAALHPTQLTLGMSEVKRRGRQMAGLSKAELKALLKARPVPHVVGPGGRLYMVDHHHLCRALLRIDHDWVCLGARLADWSSLELGAFWRKMEAAQYCWPIDMEGNRRPCVKIPDAVEALTDNPWRTLARGVRGKAYSNEDTPFQEFMWGNYFRSFMTTRLLEADIDLAESLAIKLARLDEAQDLPGYLGKA</sequence>
<evidence type="ECO:0000313" key="2">
    <source>
        <dbReference type="Proteomes" id="UP000269692"/>
    </source>
</evidence>
<evidence type="ECO:0000313" key="1">
    <source>
        <dbReference type="EMBL" id="RLP80479.1"/>
    </source>
</evidence>
<gene>
    <name evidence="1" type="ORF">D9R14_05330</name>
</gene>
<dbReference type="Pfam" id="PF08857">
    <property type="entry name" value="ParBc_2"/>
    <property type="match status" value="1"/>
</dbReference>
<comment type="caution">
    <text evidence="1">The sequence shown here is derived from an EMBL/GenBank/DDBJ whole genome shotgun (WGS) entry which is preliminary data.</text>
</comment>
<dbReference type="Gene3D" id="1.10.8.10">
    <property type="entry name" value="DNA helicase RuvA subunit, C-terminal domain"/>
    <property type="match status" value="1"/>
</dbReference>
<dbReference type="InterPro" id="IPR014956">
    <property type="entry name" value="ParBc_2"/>
</dbReference>
<dbReference type="InterPro" id="IPR036086">
    <property type="entry name" value="ParB/Sulfiredoxin_sf"/>
</dbReference>